<protein>
    <recommendedName>
        <fullName evidence="5">ceramide glucosyltransferase</fullName>
        <ecNumber evidence="5">2.4.1.80</ecNumber>
    </recommendedName>
</protein>
<evidence type="ECO:0000256" key="4">
    <source>
        <dbReference type="ARBA" id="ARBA00006739"/>
    </source>
</evidence>
<evidence type="ECO:0000256" key="5">
    <source>
        <dbReference type="ARBA" id="ARBA00012699"/>
    </source>
</evidence>
<evidence type="ECO:0000256" key="11">
    <source>
        <dbReference type="ARBA" id="ARBA00023034"/>
    </source>
</evidence>
<name>A0A6F9DVL3_9ASCI</name>
<dbReference type="Pfam" id="PF13506">
    <property type="entry name" value="Glyco_transf_21"/>
    <property type="match status" value="1"/>
</dbReference>
<dbReference type="FunFam" id="3.90.550.10:FF:000041">
    <property type="entry name" value="UDP-glucose ceramide glucosyltransferase"/>
    <property type="match status" value="1"/>
</dbReference>
<dbReference type="GO" id="GO:0008120">
    <property type="term" value="F:ceramide glucosyltransferase activity"/>
    <property type="evidence" value="ECO:0007669"/>
    <property type="project" value="UniProtKB-EC"/>
</dbReference>
<reference evidence="17" key="1">
    <citation type="submission" date="2020-04" db="EMBL/GenBank/DDBJ databases">
        <authorList>
            <person name="Neveu A P."/>
        </authorList>
    </citation>
    <scope>NUCLEOTIDE SEQUENCE</scope>
    <source>
        <tissue evidence="17">Whole embryo</tissue>
    </source>
</reference>
<accession>A0A6F9DVL3</accession>
<keyword evidence="9 16" id="KW-0812">Transmembrane</keyword>
<dbReference type="PANTHER" id="PTHR12726">
    <property type="entry name" value="CERAMIDE GLUCOSYLTRANSFERASE"/>
    <property type="match status" value="1"/>
</dbReference>
<evidence type="ECO:0000256" key="10">
    <source>
        <dbReference type="ARBA" id="ARBA00022989"/>
    </source>
</evidence>
<evidence type="ECO:0000256" key="3">
    <source>
        <dbReference type="ARBA" id="ARBA00004991"/>
    </source>
</evidence>
<comment type="pathway">
    <text evidence="3">Sphingolipid metabolism.</text>
</comment>
<dbReference type="Gene3D" id="3.90.550.10">
    <property type="entry name" value="Spore Coat Polysaccharide Biosynthesis Protein SpsA, Chain A"/>
    <property type="match status" value="1"/>
</dbReference>
<evidence type="ECO:0000256" key="9">
    <source>
        <dbReference type="ARBA" id="ARBA00022692"/>
    </source>
</evidence>
<evidence type="ECO:0000256" key="6">
    <source>
        <dbReference type="ARBA" id="ARBA00022516"/>
    </source>
</evidence>
<keyword evidence="10 16" id="KW-1133">Transmembrane helix</keyword>
<evidence type="ECO:0000256" key="12">
    <source>
        <dbReference type="ARBA" id="ARBA00023098"/>
    </source>
</evidence>
<evidence type="ECO:0000256" key="7">
    <source>
        <dbReference type="ARBA" id="ARBA00022676"/>
    </source>
</evidence>
<evidence type="ECO:0000256" key="13">
    <source>
        <dbReference type="ARBA" id="ARBA00023136"/>
    </source>
</evidence>
<comment type="similarity">
    <text evidence="4">Belongs to the glycosyltransferase 2 family.</text>
</comment>
<gene>
    <name evidence="17" type="primary">Uggt2</name>
</gene>
<evidence type="ECO:0000256" key="15">
    <source>
        <dbReference type="ARBA" id="ARBA00048104"/>
    </source>
</evidence>
<feature type="transmembrane region" description="Helical" evidence="16">
    <location>
        <begin position="315"/>
        <end position="338"/>
    </location>
</feature>
<keyword evidence="11" id="KW-0333">Golgi apparatus</keyword>
<dbReference type="UniPathway" id="UPA00222"/>
<proteinExistence type="evidence at transcript level"/>
<organism evidence="17">
    <name type="scientific">Phallusia mammillata</name>
    <dbReference type="NCBI Taxonomy" id="59560"/>
    <lineage>
        <taxon>Eukaryota</taxon>
        <taxon>Metazoa</taxon>
        <taxon>Chordata</taxon>
        <taxon>Tunicata</taxon>
        <taxon>Ascidiacea</taxon>
        <taxon>Phlebobranchia</taxon>
        <taxon>Ascidiidae</taxon>
        <taxon>Phallusia</taxon>
    </lineage>
</organism>
<evidence type="ECO:0000256" key="16">
    <source>
        <dbReference type="SAM" id="Phobius"/>
    </source>
</evidence>
<comment type="subcellular location">
    <subcellularLocation>
        <location evidence="1">Golgi apparatus membrane</location>
        <topology evidence="1">Multi-pass membrane protein</topology>
    </subcellularLocation>
</comment>
<dbReference type="GO" id="GO:0006679">
    <property type="term" value="P:glucosylceramide biosynthetic process"/>
    <property type="evidence" value="ECO:0007669"/>
    <property type="project" value="TreeGrafter"/>
</dbReference>
<dbReference type="AlphaFoldDB" id="A0A6F9DVL3"/>
<keyword evidence="12" id="KW-0443">Lipid metabolism</keyword>
<keyword evidence="7" id="KW-0328">Glycosyltransferase</keyword>
<evidence type="ECO:0000256" key="14">
    <source>
        <dbReference type="ARBA" id="ARBA00047869"/>
    </source>
</evidence>
<comment type="pathway">
    <text evidence="2">Lipid metabolism; sphingolipid metabolism.</text>
</comment>
<keyword evidence="8 17" id="KW-0808">Transferase</keyword>
<dbReference type="SUPFAM" id="SSF53448">
    <property type="entry name" value="Nucleotide-diphospho-sugar transferases"/>
    <property type="match status" value="1"/>
</dbReference>
<feature type="transmembrane region" description="Helical" evidence="16">
    <location>
        <begin position="15"/>
        <end position="36"/>
    </location>
</feature>
<dbReference type="InterPro" id="IPR025993">
    <property type="entry name" value="Ceramide_glucosylTrfase"/>
</dbReference>
<dbReference type="CDD" id="cd02520">
    <property type="entry name" value="Glucosylceramide_synthase"/>
    <property type="match status" value="1"/>
</dbReference>
<evidence type="ECO:0000313" key="17">
    <source>
        <dbReference type="EMBL" id="CAB3267497.1"/>
    </source>
</evidence>
<comment type="catalytic activity">
    <reaction evidence="15">
        <text>N-(9Z-octadecenoyl)-sphing-4-enine + UDP-alpha-D-xylose = beta-D-xylosyl-(1&lt;-&gt;1')-N-(9Z-octadecenoyl)-sphing-4-enine + UDP + H(+)</text>
        <dbReference type="Rhea" id="RHEA:70247"/>
        <dbReference type="ChEBI" id="CHEBI:15378"/>
        <dbReference type="ChEBI" id="CHEBI:57632"/>
        <dbReference type="ChEBI" id="CHEBI:58223"/>
        <dbReference type="ChEBI" id="CHEBI:77996"/>
        <dbReference type="ChEBI" id="CHEBI:189081"/>
    </reaction>
    <physiologicalReaction direction="left-to-right" evidence="15">
        <dbReference type="Rhea" id="RHEA:70248"/>
    </physiologicalReaction>
</comment>
<dbReference type="EMBL" id="LR791635">
    <property type="protein sequence ID" value="CAB3267497.1"/>
    <property type="molecule type" value="mRNA"/>
</dbReference>
<keyword evidence="6" id="KW-0444">Lipid biosynthesis</keyword>
<evidence type="ECO:0000256" key="8">
    <source>
        <dbReference type="ARBA" id="ARBA00022679"/>
    </source>
</evidence>
<evidence type="ECO:0000256" key="1">
    <source>
        <dbReference type="ARBA" id="ARBA00004653"/>
    </source>
</evidence>
<dbReference type="InterPro" id="IPR029044">
    <property type="entry name" value="Nucleotide-diphossugar_trans"/>
</dbReference>
<dbReference type="GO" id="GO:0000139">
    <property type="term" value="C:Golgi membrane"/>
    <property type="evidence" value="ECO:0007669"/>
    <property type="project" value="UniProtKB-SubCell"/>
</dbReference>
<comment type="catalytic activity">
    <reaction evidence="14">
        <text>UDP-alpha-D-xylose + an N-acylsphing-4-enine = a beta-D-xylosyl-(1&lt;-&gt;1')-N-acylsphing-4-enine + UDP + H(+)</text>
        <dbReference type="Rhea" id="RHEA:70243"/>
        <dbReference type="ChEBI" id="CHEBI:15378"/>
        <dbReference type="ChEBI" id="CHEBI:52639"/>
        <dbReference type="ChEBI" id="CHEBI:57632"/>
        <dbReference type="ChEBI" id="CHEBI:58223"/>
        <dbReference type="ChEBI" id="CHEBI:189068"/>
    </reaction>
    <physiologicalReaction direction="left-to-right" evidence="14">
        <dbReference type="Rhea" id="RHEA:70244"/>
    </physiologicalReaction>
</comment>
<dbReference type="PANTHER" id="PTHR12726:SF0">
    <property type="entry name" value="CERAMIDE GLUCOSYLTRANSFERASE"/>
    <property type="match status" value="1"/>
</dbReference>
<keyword evidence="13 16" id="KW-0472">Membrane</keyword>
<dbReference type="EC" id="2.4.1.80" evidence="5"/>
<sequence length="398" mass="45675">MSWWWISLVYLTEGLAAFGIGLETALLTMHFCSVIYSKLYMNKKPPDLMKAEIEGVSLLKPLKGVDPNLEDNLETFFEIDYPQYEILFCIQDQDDPAVEVVKRLIKKHPGIDARIVSGGKRVGANPKINNLMPGYEVMKYNLFWICDSGIRVLPLTLRDMVSKMTDKVALVHAVPYTSNRKGFSSTVEKIYFGTQHTRVYISAHLIGFICMTGMSTLLRKDYFDKCTGGLGKLSQYIAEDYFMAKVLSDNGYKLTLASYPALQNSGNYGIGSFVQRMIRWTKLRVAMVPMAVILEPFSECFLSGLVFSWSCLHFFRWNMLVVFLYHVLVWFVLDYILFRQLENGHLQMSKCDFLVAWFVRETLTPYIILSALWDPTISWRTGKYRLRCGGKAEEVLDV</sequence>
<evidence type="ECO:0000256" key="2">
    <source>
        <dbReference type="ARBA" id="ARBA00004760"/>
    </source>
</evidence>
<feature type="transmembrane region" description="Helical" evidence="16">
    <location>
        <begin position="285"/>
        <end position="309"/>
    </location>
</feature>